<dbReference type="FunFam" id="3.30.160.20:FF:000004">
    <property type="entry name" value="Peptide chain release factor 1"/>
    <property type="match status" value="1"/>
</dbReference>
<keyword evidence="4 7" id="KW-0488">Methylation</keyword>
<keyword evidence="6 7" id="KW-0648">Protein biosynthesis</keyword>
<sequence length="361" mass="40738">MKKKICEYLKRLEEIETQISNPEIFNRPKEYSKLSKEHARLLELKGMYDRILSQEKVLTDDKQALAVETDPEMIAMLTEGIDESKGKLERLNKLLENLLVPPDPDDDLNVIMELRAGTGGDEAALFVADCVRMYHLYAAVKGWKYEVLSVSESDLGGYKEYVMGISGMGVKRLLQYEAGTHRVQRVPETETQGRVHTSAVTVAVLPEPLEDDTEIVIDEKDLKIDTFRASGAGGQHVNVTDSAVRISHLPTGLVVTCQDERSQHKNKDKAMRILKARIRDAEMHKRHEEASAMRSAQVGSGDRSERIRTYNFPQNRLTDHRIGLTLYSLDKVMEGDLDPITTALVSHAYHQLLEHGNQETS</sequence>
<dbReference type="EMBL" id="CP014639">
    <property type="protein sequence ID" value="ANH78898.1"/>
    <property type="molecule type" value="Genomic_DNA"/>
</dbReference>
<dbReference type="RefSeq" id="WP_066482640.1">
    <property type="nucleotide sequence ID" value="NZ_CP014639.1"/>
</dbReference>
<accession>A0A1A9HV80</accession>
<protein>
    <recommendedName>
        <fullName evidence="7 8">Peptide chain release factor 1</fullName>
        <shortName evidence="7">RF-1</shortName>
    </recommendedName>
</protein>
<dbReference type="FunFam" id="3.30.70.1660:FF:000004">
    <property type="entry name" value="Peptide chain release factor 1"/>
    <property type="match status" value="1"/>
</dbReference>
<comment type="similarity">
    <text evidence="3 7">Belongs to the prokaryotic/mitochondrial release factor family.</text>
</comment>
<dbReference type="Gene3D" id="3.30.160.20">
    <property type="match status" value="1"/>
</dbReference>
<dbReference type="Proteomes" id="UP000078162">
    <property type="component" value="Chromosome"/>
</dbReference>
<gene>
    <name evidence="7" type="primary">prfA</name>
    <name evidence="11" type="ORF">Cs308_0728</name>
</gene>
<dbReference type="PROSITE" id="PS00745">
    <property type="entry name" value="RF_PROK_I"/>
    <property type="match status" value="1"/>
</dbReference>
<dbReference type="OrthoDB" id="9806673at2"/>
<dbReference type="PANTHER" id="PTHR43804">
    <property type="entry name" value="LD18447P"/>
    <property type="match status" value="1"/>
</dbReference>
<dbReference type="STRING" id="1806891.Cs308_0728"/>
<organism evidence="11 12">
    <name type="scientific">Candidatus Chlamydia sanziniae</name>
    <dbReference type="NCBI Taxonomy" id="1806891"/>
    <lineage>
        <taxon>Bacteria</taxon>
        <taxon>Pseudomonadati</taxon>
        <taxon>Chlamydiota</taxon>
        <taxon>Chlamydiia</taxon>
        <taxon>Chlamydiales</taxon>
        <taxon>Chlamydiaceae</taxon>
        <taxon>Chlamydia/Chlamydophila group</taxon>
        <taxon>Chlamydia</taxon>
    </lineage>
</organism>
<dbReference type="PATRIC" id="fig|1806891.3.peg.720"/>
<dbReference type="GO" id="GO:0016149">
    <property type="term" value="F:translation release factor activity, codon specific"/>
    <property type="evidence" value="ECO:0007669"/>
    <property type="project" value="UniProtKB-UniRule"/>
</dbReference>
<dbReference type="NCBIfam" id="NF001859">
    <property type="entry name" value="PRK00591.1"/>
    <property type="match status" value="1"/>
</dbReference>
<evidence type="ECO:0000313" key="12">
    <source>
        <dbReference type="Proteomes" id="UP000078162"/>
    </source>
</evidence>
<proteinExistence type="inferred from homology"/>
<reference evidence="11 12" key="1">
    <citation type="submission" date="2016-03" db="EMBL/GenBank/DDBJ databases">
        <title>Culture-independent genomics supports pathogen discovery for uncultivable bacteria within the genus Chlamydia.</title>
        <authorList>
            <person name="Taylor-Brown A."/>
            <person name="Bachmann N.L."/>
            <person name="Borel N."/>
            <person name="Polkinghorne A."/>
        </authorList>
    </citation>
    <scope>NUCLEOTIDE SEQUENCE [LARGE SCALE GENOMIC DNA]</scope>
    <source>
        <strain evidence="11 12">2742-308</strain>
    </source>
</reference>
<evidence type="ECO:0000256" key="2">
    <source>
        <dbReference type="ARBA" id="ARBA00004496"/>
    </source>
</evidence>
<dbReference type="SUPFAM" id="SSF75620">
    <property type="entry name" value="Release factor"/>
    <property type="match status" value="1"/>
</dbReference>
<evidence type="ECO:0000256" key="7">
    <source>
        <dbReference type="HAMAP-Rule" id="MF_00093"/>
    </source>
</evidence>
<evidence type="ECO:0000259" key="10">
    <source>
        <dbReference type="PROSITE" id="PS00745"/>
    </source>
</evidence>
<dbReference type="HAMAP" id="MF_00093">
    <property type="entry name" value="Rel_fac_1"/>
    <property type="match status" value="1"/>
</dbReference>
<dbReference type="InterPro" id="IPR050057">
    <property type="entry name" value="Prokaryotic/Mito_RF"/>
</dbReference>
<comment type="PTM">
    <text evidence="7">Methylated by PrmC. Methylation increases the termination efficiency of RF1.</text>
</comment>
<keyword evidence="5 7" id="KW-0963">Cytoplasm</keyword>
<dbReference type="InterPro" id="IPR004373">
    <property type="entry name" value="RF-1"/>
</dbReference>
<evidence type="ECO:0000256" key="9">
    <source>
        <dbReference type="SAM" id="MobiDB-lite"/>
    </source>
</evidence>
<dbReference type="FunFam" id="3.30.70.1660:FF:000002">
    <property type="entry name" value="Peptide chain release factor 1"/>
    <property type="match status" value="1"/>
</dbReference>
<evidence type="ECO:0000256" key="6">
    <source>
        <dbReference type="ARBA" id="ARBA00022917"/>
    </source>
</evidence>
<evidence type="ECO:0000256" key="3">
    <source>
        <dbReference type="ARBA" id="ARBA00010835"/>
    </source>
</evidence>
<evidence type="ECO:0000256" key="4">
    <source>
        <dbReference type="ARBA" id="ARBA00022481"/>
    </source>
</evidence>
<comment type="subcellular location">
    <subcellularLocation>
        <location evidence="2 7">Cytoplasm</location>
    </subcellularLocation>
</comment>
<dbReference type="AlphaFoldDB" id="A0A1A9HV80"/>
<feature type="modified residue" description="N5-methylglutamine" evidence="7">
    <location>
        <position position="235"/>
    </location>
</feature>
<dbReference type="Pfam" id="PF03462">
    <property type="entry name" value="PCRF"/>
    <property type="match status" value="1"/>
</dbReference>
<evidence type="ECO:0000313" key="11">
    <source>
        <dbReference type="EMBL" id="ANH78898.1"/>
    </source>
</evidence>
<dbReference type="Pfam" id="PF00472">
    <property type="entry name" value="RF-1"/>
    <property type="match status" value="1"/>
</dbReference>
<dbReference type="KEGG" id="csaz:Cs308_0728"/>
<dbReference type="InterPro" id="IPR045853">
    <property type="entry name" value="Pep_chain_release_fac_I_sf"/>
</dbReference>
<evidence type="ECO:0000256" key="1">
    <source>
        <dbReference type="ARBA" id="ARBA00002986"/>
    </source>
</evidence>
<dbReference type="PANTHER" id="PTHR43804:SF7">
    <property type="entry name" value="LD18447P"/>
    <property type="match status" value="1"/>
</dbReference>
<dbReference type="InterPro" id="IPR005139">
    <property type="entry name" value="PCRF"/>
</dbReference>
<dbReference type="GO" id="GO:0005829">
    <property type="term" value="C:cytosol"/>
    <property type="evidence" value="ECO:0007669"/>
    <property type="project" value="UniProtKB-ARBA"/>
</dbReference>
<evidence type="ECO:0000256" key="5">
    <source>
        <dbReference type="ARBA" id="ARBA00022490"/>
    </source>
</evidence>
<name>A0A1A9HV80_9CHLA</name>
<comment type="function">
    <text evidence="1 7">Peptide chain release factor 1 directs the termination of translation in response to the peptide chain termination codons UAG and UAA.</text>
</comment>
<dbReference type="InterPro" id="IPR000352">
    <property type="entry name" value="Pep_chain_release_fac_I"/>
</dbReference>
<feature type="domain" description="Prokaryotic-type class I peptide chain release factors" evidence="10">
    <location>
        <begin position="228"/>
        <end position="244"/>
    </location>
</feature>
<dbReference type="NCBIfam" id="TIGR00019">
    <property type="entry name" value="prfA"/>
    <property type="match status" value="1"/>
</dbReference>
<dbReference type="Gene3D" id="3.30.70.1660">
    <property type="match status" value="1"/>
</dbReference>
<keyword evidence="12" id="KW-1185">Reference proteome</keyword>
<dbReference type="SMART" id="SM00937">
    <property type="entry name" value="PCRF"/>
    <property type="match status" value="1"/>
</dbReference>
<feature type="region of interest" description="Disordered" evidence="9">
    <location>
        <begin position="285"/>
        <end position="304"/>
    </location>
</feature>
<evidence type="ECO:0000256" key="8">
    <source>
        <dbReference type="NCBIfam" id="TIGR00019"/>
    </source>
</evidence>
<dbReference type="Gene3D" id="6.10.140.1950">
    <property type="match status" value="1"/>
</dbReference>